<name>A0A9E8LTP6_9BACI</name>
<dbReference type="EMBL" id="CP106878">
    <property type="protein sequence ID" value="WAA08619.1"/>
    <property type="molecule type" value="Genomic_DNA"/>
</dbReference>
<organism evidence="1 2">
    <name type="scientific">Fervidibacillus albus</name>
    <dbReference type="NCBI Taxonomy" id="2980026"/>
    <lineage>
        <taxon>Bacteria</taxon>
        <taxon>Bacillati</taxon>
        <taxon>Bacillota</taxon>
        <taxon>Bacilli</taxon>
        <taxon>Bacillales</taxon>
        <taxon>Bacillaceae</taxon>
        <taxon>Fervidibacillus</taxon>
    </lineage>
</organism>
<sequence length="133" mass="15952">MWLLIVSVIFSLAIGYKITHTIYAKQIELTEYNELYKCNRCGKFHRKYQEIVLTKIDPNYTESTCPICHSQSSVYFGNEYDWMKTNPESPRIRFRQLHQLKKAIKTVEATKKEDESIETFLNYYHFLPERKTK</sequence>
<gene>
    <name evidence="1" type="ORF">OE104_08155</name>
</gene>
<accession>A0A9E8LTP6</accession>
<evidence type="ECO:0000313" key="2">
    <source>
        <dbReference type="Proteomes" id="UP001164718"/>
    </source>
</evidence>
<protein>
    <submittedName>
        <fullName evidence="1">Uncharacterized protein</fullName>
    </submittedName>
</protein>
<proteinExistence type="predicted"/>
<reference evidence="1" key="1">
    <citation type="submission" date="2022-09" db="EMBL/GenBank/DDBJ databases">
        <title>Complete Genomes of Fervidibacillus albus and Fervidibacillus halotolerans isolated from tidal flat sediments.</title>
        <authorList>
            <person name="Kwon K.K."/>
            <person name="Yang S.-H."/>
            <person name="Park M.J."/>
            <person name="Oh H.-M."/>
        </authorList>
    </citation>
    <scope>NUCLEOTIDE SEQUENCE</scope>
    <source>
        <strain evidence="1">MEBiC13591</strain>
    </source>
</reference>
<keyword evidence="2" id="KW-1185">Reference proteome</keyword>
<dbReference type="RefSeq" id="WP_275416397.1">
    <property type="nucleotide sequence ID" value="NZ_CP106878.1"/>
</dbReference>
<dbReference type="AlphaFoldDB" id="A0A9E8LTP6"/>
<evidence type="ECO:0000313" key="1">
    <source>
        <dbReference type="EMBL" id="WAA08619.1"/>
    </source>
</evidence>
<dbReference type="KEGG" id="faf:OE104_08155"/>
<dbReference type="Proteomes" id="UP001164718">
    <property type="component" value="Chromosome"/>
</dbReference>